<reference evidence="3 4" key="1">
    <citation type="submission" date="2018-08" db="EMBL/GenBank/DDBJ databases">
        <title>Erythrobacter zhengii sp.nov., a bacterium isolated from deep-sea sediment.</title>
        <authorList>
            <person name="Fang C."/>
            <person name="Wu Y.-H."/>
            <person name="Sun C."/>
            <person name="Wang H."/>
            <person name="Cheng H."/>
            <person name="Meng F.-X."/>
            <person name="Wang C.-S."/>
            <person name="Xu X.-W."/>
        </authorList>
    </citation>
    <scope>NUCLEOTIDE SEQUENCE [LARGE SCALE GENOMIC DNA]</scope>
    <source>
        <strain evidence="3 4">V18</strain>
    </source>
</reference>
<dbReference type="RefSeq" id="WP_119587861.1">
    <property type="nucleotide sequence ID" value="NZ_CAWODQ010000028.1"/>
</dbReference>
<feature type="chain" id="PRO_5019368394" description="Argininosuccinate lyase" evidence="2">
    <location>
        <begin position="24"/>
        <end position="91"/>
    </location>
</feature>
<gene>
    <name evidence="3" type="ORF">D2V07_15685</name>
</gene>
<organism evidence="3 4">
    <name type="scientific">Aurantiacibacter zhengii</name>
    <dbReference type="NCBI Taxonomy" id="2307003"/>
    <lineage>
        <taxon>Bacteria</taxon>
        <taxon>Pseudomonadati</taxon>
        <taxon>Pseudomonadota</taxon>
        <taxon>Alphaproteobacteria</taxon>
        <taxon>Sphingomonadales</taxon>
        <taxon>Erythrobacteraceae</taxon>
        <taxon>Aurantiacibacter</taxon>
    </lineage>
</organism>
<name>A0A418NP92_9SPHN</name>
<keyword evidence="4" id="KW-1185">Reference proteome</keyword>
<evidence type="ECO:0000256" key="2">
    <source>
        <dbReference type="SAM" id="SignalP"/>
    </source>
</evidence>
<feature type="region of interest" description="Disordered" evidence="1">
    <location>
        <begin position="26"/>
        <end position="51"/>
    </location>
</feature>
<accession>A0A418NP92</accession>
<feature type="compositionally biased region" description="Low complexity" evidence="1">
    <location>
        <begin position="81"/>
        <end position="91"/>
    </location>
</feature>
<evidence type="ECO:0000313" key="3">
    <source>
        <dbReference type="EMBL" id="RIV83917.1"/>
    </source>
</evidence>
<feature type="signal peptide" evidence="2">
    <location>
        <begin position="1"/>
        <end position="23"/>
    </location>
</feature>
<feature type="region of interest" description="Disordered" evidence="1">
    <location>
        <begin position="70"/>
        <end position="91"/>
    </location>
</feature>
<comment type="caution">
    <text evidence="3">The sequence shown here is derived from an EMBL/GenBank/DDBJ whole genome shotgun (WGS) entry which is preliminary data.</text>
</comment>
<evidence type="ECO:0000256" key="1">
    <source>
        <dbReference type="SAM" id="MobiDB-lite"/>
    </source>
</evidence>
<dbReference type="AlphaFoldDB" id="A0A418NP92"/>
<dbReference type="Proteomes" id="UP000286576">
    <property type="component" value="Unassembled WGS sequence"/>
</dbReference>
<evidence type="ECO:0008006" key="5">
    <source>
        <dbReference type="Google" id="ProtNLM"/>
    </source>
</evidence>
<proteinExistence type="predicted"/>
<sequence>MTDTSLARTILATLSLSAALALSACGGAEEEDAPEQMSERPLDTPDLSGGELIAVDPEADSVPVDLPQTQMTNASEEEIEAAAAEESAAQE</sequence>
<protein>
    <recommendedName>
        <fullName evidence="5">Argininosuccinate lyase</fullName>
    </recommendedName>
</protein>
<evidence type="ECO:0000313" key="4">
    <source>
        <dbReference type="Proteomes" id="UP000286576"/>
    </source>
</evidence>
<dbReference type="OrthoDB" id="7429196at2"/>
<keyword evidence="2" id="KW-0732">Signal</keyword>
<dbReference type="EMBL" id="QXFL01000008">
    <property type="protein sequence ID" value="RIV83917.1"/>
    <property type="molecule type" value="Genomic_DNA"/>
</dbReference>